<dbReference type="EMBL" id="CDOG01000002">
    <property type="protein sequence ID" value="CEN34388.1"/>
    <property type="molecule type" value="Genomic_DNA"/>
</dbReference>
<accession>A0A0B7H9V5</accession>
<evidence type="ECO:0000313" key="2">
    <source>
        <dbReference type="Proteomes" id="UP000038083"/>
    </source>
</evidence>
<dbReference type="AlphaFoldDB" id="A0A0B7H9V5"/>
<name>A0A0B7H9V5_9FLAO</name>
<sequence length="287" mass="34325">MKILITLFLCSFLGFSQSEKNYILLNELISQNKVKKYTLNTKKMYGIKAEIEIYNVLESGNLLLLTILPDLDGDNIWEEIPFFFIEDKIVSIQDVKNNMSKLNSTKVFRKYRIVKEENNKFYVTKNTLLEIFKRFDFNTSLQFSGSNIINIKQNIMTYQDVKKEYIPQFDEYSPMEGFSGYMGTIYINKAMSAIYLSQIEQKDNEKIYYFWTFDDWRKENHYTSNRKIRKEIGNYSYHRGIDRFAYIEGKGIVGGSYDFYFDRTEDGFKRVVRYDIMWAKELFPERQ</sequence>
<dbReference type="Proteomes" id="UP000038083">
    <property type="component" value="Unassembled WGS sequence"/>
</dbReference>
<protein>
    <submittedName>
        <fullName evidence="1">Uncharacterized protein</fullName>
    </submittedName>
</protein>
<evidence type="ECO:0000313" key="1">
    <source>
        <dbReference type="EMBL" id="CEN34388.1"/>
    </source>
</evidence>
<proteinExistence type="predicted"/>
<organism evidence="1 2">
    <name type="scientific">Capnocytophaga cynodegmi</name>
    <dbReference type="NCBI Taxonomy" id="28189"/>
    <lineage>
        <taxon>Bacteria</taxon>
        <taxon>Pseudomonadati</taxon>
        <taxon>Bacteroidota</taxon>
        <taxon>Flavobacteriia</taxon>
        <taxon>Flavobacteriales</taxon>
        <taxon>Flavobacteriaceae</taxon>
        <taxon>Capnocytophaga</taxon>
    </lineage>
</organism>
<gene>
    <name evidence="1" type="ORF">CCYN74_100144</name>
</gene>
<reference evidence="2" key="1">
    <citation type="submission" date="2015-01" db="EMBL/GenBank/DDBJ databases">
        <authorList>
            <person name="MANFREDI Pablo"/>
        </authorList>
    </citation>
    <scope>NUCLEOTIDE SEQUENCE [LARGE SCALE GENOMIC DNA]</scope>
    <source>
        <strain evidence="2">Ccy74</strain>
    </source>
</reference>